<dbReference type="STRING" id="1357400.HMPREF2086_00434"/>
<dbReference type="AlphaFoldDB" id="V8CCM0"/>
<evidence type="ECO:0000313" key="4">
    <source>
        <dbReference type="Proteomes" id="UP000018731"/>
    </source>
</evidence>
<reference evidence="3 4" key="1">
    <citation type="journal article" date="2014" name="Genome Announc.">
        <title>Draft genome sequences of six enterohepatic helicobacter species isolated from humans and one from rhesus macaques.</title>
        <authorList>
            <person name="Shen Z."/>
            <person name="Sheh A."/>
            <person name="Young S.K."/>
            <person name="Abouelliel A."/>
            <person name="Ward D.V."/>
            <person name="Earl A.M."/>
            <person name="Fox J.G."/>
        </authorList>
    </citation>
    <scope>NUCLEOTIDE SEQUENCE [LARGE SCALE GENOMIC DNA]</scope>
    <source>
        <strain evidence="3 4">MIT 99-5501</strain>
    </source>
</reference>
<keyword evidence="4" id="KW-1185">Reference proteome</keyword>
<dbReference type="PATRIC" id="fig|1357400.3.peg.587"/>
<proteinExistence type="predicted"/>
<feature type="region of interest" description="Disordered" evidence="1">
    <location>
        <begin position="28"/>
        <end position="78"/>
    </location>
</feature>
<feature type="signal peptide" evidence="2">
    <location>
        <begin position="1"/>
        <end position="29"/>
    </location>
</feature>
<dbReference type="EMBL" id="AZJI01000001">
    <property type="protein sequence ID" value="ETD25099.1"/>
    <property type="molecule type" value="Genomic_DNA"/>
</dbReference>
<accession>V8CCM0</accession>
<feature type="chain" id="PRO_5004768818" description="Lipoprotein required for motility" evidence="2">
    <location>
        <begin position="30"/>
        <end position="190"/>
    </location>
</feature>
<evidence type="ECO:0000313" key="3">
    <source>
        <dbReference type="EMBL" id="ETD25099.1"/>
    </source>
</evidence>
<dbReference type="Proteomes" id="UP000018731">
    <property type="component" value="Unassembled WGS sequence"/>
</dbReference>
<protein>
    <recommendedName>
        <fullName evidence="5">Lipoprotein required for motility</fullName>
    </recommendedName>
</protein>
<dbReference type="HOGENOM" id="CLU_1426200_0_0_7"/>
<organism evidence="3 4">
    <name type="scientific">Helicobacter macacae MIT 99-5501</name>
    <dbReference type="NCBI Taxonomy" id="1357400"/>
    <lineage>
        <taxon>Bacteria</taxon>
        <taxon>Pseudomonadati</taxon>
        <taxon>Campylobacterota</taxon>
        <taxon>Epsilonproteobacteria</taxon>
        <taxon>Campylobacterales</taxon>
        <taxon>Helicobacteraceae</taxon>
        <taxon>Helicobacter</taxon>
    </lineage>
</organism>
<name>V8CCM0_9HELI</name>
<comment type="caution">
    <text evidence="3">The sequence shown here is derived from an EMBL/GenBank/DDBJ whole genome shotgun (WGS) entry which is preliminary data.</text>
</comment>
<keyword evidence="2" id="KW-0732">Signal</keyword>
<evidence type="ECO:0008006" key="5">
    <source>
        <dbReference type="Google" id="ProtNLM"/>
    </source>
</evidence>
<evidence type="ECO:0000256" key="2">
    <source>
        <dbReference type="SAM" id="SignalP"/>
    </source>
</evidence>
<evidence type="ECO:0000256" key="1">
    <source>
        <dbReference type="SAM" id="MobiDB-lite"/>
    </source>
</evidence>
<feature type="compositionally biased region" description="Low complexity" evidence="1">
    <location>
        <begin position="56"/>
        <end position="75"/>
    </location>
</feature>
<sequence>MKQMLKELGLRVGTAFFAAGLVFASQSFAATDDDDEDDEEEYDEEEDEEVDEDESPSTTSVPASSPRGSGAARSGLPADFPKENEIIEIEVVGIGVAPADCCTPAQAVAMAKRSAIVDGYRQLGEQMYGIKISSTDTVHNMVLKNSRVKTRVNAVIRGAQVRDSACKEGICQVNMELKLDSRVWSRIFGF</sequence>
<feature type="compositionally biased region" description="Acidic residues" evidence="1">
    <location>
        <begin position="31"/>
        <end position="55"/>
    </location>
</feature>
<dbReference type="RefSeq" id="WP_023927114.1">
    <property type="nucleotide sequence ID" value="NZ_KI669454.1"/>
</dbReference>
<dbReference type="eggNOG" id="COG3018">
    <property type="taxonomic scope" value="Bacteria"/>
</dbReference>
<gene>
    <name evidence="3" type="ORF">HMPREF2086_00434</name>
</gene>